<comment type="caution">
    <text evidence="2">The sequence shown here is derived from an EMBL/GenBank/DDBJ whole genome shotgun (WGS) entry which is preliminary data.</text>
</comment>
<proteinExistence type="predicted"/>
<dbReference type="Pfam" id="PF03713">
    <property type="entry name" value="DUF305"/>
    <property type="match status" value="1"/>
</dbReference>
<dbReference type="InterPro" id="IPR012347">
    <property type="entry name" value="Ferritin-like"/>
</dbReference>
<dbReference type="InterPro" id="IPR005183">
    <property type="entry name" value="DUF305_CopM-like"/>
</dbReference>
<evidence type="ECO:0000313" key="2">
    <source>
        <dbReference type="EMBL" id="GAA3222410.1"/>
    </source>
</evidence>
<sequence>MRGRVFSAIGFVVIGAVLALLLTGIGSAPGADPAPAAAPAAGPVDIGFAQDMVVHHQQAVTMAQAVIGRASPSVSRLAVSIELNQLKQIGQLQGWLDLWNAPQVPSGPPMTWMAGHKGGHAGPAVMPGTAAQKDIDRLGELHGRALDAWFLKLMIRHHQGGLLMTAAAAQHATIPQVRRLATVMGVAQGDETAVMSGLLGARKAG</sequence>
<reference evidence="3" key="1">
    <citation type="journal article" date="2019" name="Int. J. Syst. Evol. Microbiol.">
        <title>The Global Catalogue of Microorganisms (GCM) 10K type strain sequencing project: providing services to taxonomists for standard genome sequencing and annotation.</title>
        <authorList>
            <consortium name="The Broad Institute Genomics Platform"/>
            <consortium name="The Broad Institute Genome Sequencing Center for Infectious Disease"/>
            <person name="Wu L."/>
            <person name="Ma J."/>
        </authorList>
    </citation>
    <scope>NUCLEOTIDE SEQUENCE [LARGE SCALE GENOMIC DNA]</scope>
    <source>
        <strain evidence="3">JCM 9377</strain>
    </source>
</reference>
<dbReference type="RefSeq" id="WP_344832246.1">
    <property type="nucleotide sequence ID" value="NZ_BAAAUV010000012.1"/>
</dbReference>
<gene>
    <name evidence="2" type="ORF">GCM10010468_48230</name>
</gene>
<feature type="domain" description="DUF305" evidence="1">
    <location>
        <begin position="45"/>
        <end position="198"/>
    </location>
</feature>
<evidence type="ECO:0000313" key="3">
    <source>
        <dbReference type="Proteomes" id="UP001501237"/>
    </source>
</evidence>
<dbReference type="PANTHER" id="PTHR36933">
    <property type="entry name" value="SLL0788 PROTEIN"/>
    <property type="match status" value="1"/>
</dbReference>
<evidence type="ECO:0000259" key="1">
    <source>
        <dbReference type="Pfam" id="PF03713"/>
    </source>
</evidence>
<keyword evidence="3" id="KW-1185">Reference proteome</keyword>
<name>A0ABP6QE54_9ACTN</name>
<dbReference type="EMBL" id="BAAAUV010000012">
    <property type="protein sequence ID" value="GAA3222410.1"/>
    <property type="molecule type" value="Genomic_DNA"/>
</dbReference>
<dbReference type="Proteomes" id="UP001501237">
    <property type="component" value="Unassembled WGS sequence"/>
</dbReference>
<accession>A0ABP6QE54</accession>
<dbReference type="Gene3D" id="1.20.1260.10">
    <property type="match status" value="1"/>
</dbReference>
<organism evidence="2 3">
    <name type="scientific">Actinocorallia longicatena</name>
    <dbReference type="NCBI Taxonomy" id="111803"/>
    <lineage>
        <taxon>Bacteria</taxon>
        <taxon>Bacillati</taxon>
        <taxon>Actinomycetota</taxon>
        <taxon>Actinomycetes</taxon>
        <taxon>Streptosporangiales</taxon>
        <taxon>Thermomonosporaceae</taxon>
        <taxon>Actinocorallia</taxon>
    </lineage>
</organism>
<dbReference type="PANTHER" id="PTHR36933:SF1">
    <property type="entry name" value="SLL0788 PROTEIN"/>
    <property type="match status" value="1"/>
</dbReference>
<protein>
    <submittedName>
        <fullName evidence="2">DUF305 domain-containing protein</fullName>
    </submittedName>
</protein>